<protein>
    <submittedName>
        <fullName evidence="1">Putative secreted protein</fullName>
    </submittedName>
</protein>
<proteinExistence type="predicted"/>
<dbReference type="AlphaFoldDB" id="A0A2M4DAC8"/>
<dbReference type="EMBL" id="GGFL01010354">
    <property type="protein sequence ID" value="MBW74532.1"/>
    <property type="molecule type" value="Transcribed_RNA"/>
</dbReference>
<organism evidence="1">
    <name type="scientific">Anopheles darlingi</name>
    <name type="common">Mosquito</name>
    <dbReference type="NCBI Taxonomy" id="43151"/>
    <lineage>
        <taxon>Eukaryota</taxon>
        <taxon>Metazoa</taxon>
        <taxon>Ecdysozoa</taxon>
        <taxon>Arthropoda</taxon>
        <taxon>Hexapoda</taxon>
        <taxon>Insecta</taxon>
        <taxon>Pterygota</taxon>
        <taxon>Neoptera</taxon>
        <taxon>Endopterygota</taxon>
        <taxon>Diptera</taxon>
        <taxon>Nematocera</taxon>
        <taxon>Culicoidea</taxon>
        <taxon>Culicidae</taxon>
        <taxon>Anophelinae</taxon>
        <taxon>Anopheles</taxon>
    </lineage>
</organism>
<evidence type="ECO:0000313" key="1">
    <source>
        <dbReference type="EMBL" id="MBW74532.1"/>
    </source>
</evidence>
<accession>A0A2M4DAC8</accession>
<name>A0A2M4DAC8_ANODA</name>
<sequence length="128" mass="14579">MLLADAVGSIFGLIVHLWVVVHVVKDDRIRSEEIDAQSTGPGAQQKHESIRLRTIEIINLFLAIRKVTRSIEHTVIVAPPVQIIRQNLQHRHELRKDQDARAALEQLGQQSIEHDHLGAVAHDFRRDQ</sequence>
<reference evidence="1" key="1">
    <citation type="submission" date="2018-01" db="EMBL/GenBank/DDBJ databases">
        <title>An insight into the sialome of Amazonian anophelines.</title>
        <authorList>
            <person name="Ribeiro J.M."/>
            <person name="Scarpassa V."/>
            <person name="Calvo E."/>
        </authorList>
    </citation>
    <scope>NUCLEOTIDE SEQUENCE</scope>
</reference>